<protein>
    <submittedName>
        <fullName evidence="2">Uncharacterized protein</fullName>
    </submittedName>
</protein>
<evidence type="ECO:0000313" key="3">
    <source>
        <dbReference type="Proteomes" id="UP000004994"/>
    </source>
</evidence>
<proteinExistence type="predicted"/>
<accession>K4CT51</accession>
<sequence length="214" mass="24670">MRLKFKRSDIRITEFDRSRDCFVADSKWSFLELFYNLLVVPRRHAGVAVPLQLLSVGAVVWCCRMELLELLFVVVGWSCCRRVAGLAAVRKLGGRLVAAGFFSAAGFVLLTVGWRGRERKGATGKRRRGGGWRWGFWDNRRKWRLWVVLMVVWVGEEMGEGRPVREMREEGGCGSPFFLKIFPFPLFDLLNNLNKNTKWAQMTGLAFRSKITNY</sequence>
<keyword evidence="1" id="KW-0812">Transmembrane</keyword>
<dbReference type="InParanoid" id="K4CT51"/>
<dbReference type="EnsemblPlants" id="Solyc09g055540.1.1">
    <property type="protein sequence ID" value="Solyc09g055540.1.1"/>
    <property type="gene ID" value="Solyc09g055540.1"/>
</dbReference>
<evidence type="ECO:0000313" key="2">
    <source>
        <dbReference type="EnsemblPlants" id="Solyc09g055540.1.1"/>
    </source>
</evidence>
<dbReference type="Gramene" id="Solyc09g055540.1.1">
    <property type="protein sequence ID" value="Solyc09g055540.1.1"/>
    <property type="gene ID" value="Solyc09g055540.1"/>
</dbReference>
<reference evidence="2" key="2">
    <citation type="submission" date="2013-04" db="UniProtKB">
        <authorList>
            <consortium name="EnsemblPlants"/>
        </authorList>
    </citation>
    <scope>IDENTIFICATION</scope>
    <source>
        <strain evidence="2">cv. Heinz 1706</strain>
    </source>
</reference>
<dbReference type="AlphaFoldDB" id="K4CT51"/>
<dbReference type="HOGENOM" id="CLU_1290939_0_0_1"/>
<name>K4CT51_SOLLC</name>
<organism evidence="2">
    <name type="scientific">Solanum lycopersicum</name>
    <name type="common">Tomato</name>
    <name type="synonym">Lycopersicon esculentum</name>
    <dbReference type="NCBI Taxonomy" id="4081"/>
    <lineage>
        <taxon>Eukaryota</taxon>
        <taxon>Viridiplantae</taxon>
        <taxon>Streptophyta</taxon>
        <taxon>Embryophyta</taxon>
        <taxon>Tracheophyta</taxon>
        <taxon>Spermatophyta</taxon>
        <taxon>Magnoliopsida</taxon>
        <taxon>eudicotyledons</taxon>
        <taxon>Gunneridae</taxon>
        <taxon>Pentapetalae</taxon>
        <taxon>asterids</taxon>
        <taxon>lamiids</taxon>
        <taxon>Solanales</taxon>
        <taxon>Solanaceae</taxon>
        <taxon>Solanoideae</taxon>
        <taxon>Solaneae</taxon>
        <taxon>Solanum</taxon>
        <taxon>Solanum subgen. Lycopersicon</taxon>
    </lineage>
</organism>
<feature type="transmembrane region" description="Helical" evidence="1">
    <location>
        <begin position="92"/>
        <end position="114"/>
    </location>
</feature>
<keyword evidence="3" id="KW-1185">Reference proteome</keyword>
<evidence type="ECO:0000256" key="1">
    <source>
        <dbReference type="SAM" id="Phobius"/>
    </source>
</evidence>
<keyword evidence="1" id="KW-0472">Membrane</keyword>
<dbReference type="Proteomes" id="UP000004994">
    <property type="component" value="Chromosome 9"/>
</dbReference>
<dbReference type="PaxDb" id="4081-Solyc09g055540.1.1"/>
<keyword evidence="1" id="KW-1133">Transmembrane helix</keyword>
<reference evidence="2" key="1">
    <citation type="journal article" date="2012" name="Nature">
        <title>The tomato genome sequence provides insights into fleshy fruit evolution.</title>
        <authorList>
            <consortium name="Tomato Genome Consortium"/>
        </authorList>
    </citation>
    <scope>NUCLEOTIDE SEQUENCE [LARGE SCALE GENOMIC DNA]</scope>
    <source>
        <strain evidence="2">cv. Heinz 1706</strain>
    </source>
</reference>